<feature type="chain" id="PRO_5035781480" description="PA domain-containing protein" evidence="13">
    <location>
        <begin position="17"/>
        <end position="452"/>
    </location>
</feature>
<evidence type="ECO:0000256" key="1">
    <source>
        <dbReference type="ARBA" id="ARBA00004479"/>
    </source>
</evidence>
<keyword evidence="3" id="KW-0479">Metal-binding</keyword>
<keyword evidence="8 12" id="KW-1133">Transmembrane helix</keyword>
<dbReference type="Pfam" id="PF02225">
    <property type="entry name" value="PA"/>
    <property type="match status" value="1"/>
</dbReference>
<sequence>MYKILLLICIITVIQSKLKVLRPSNLINEYIDYSISNFGIIPFGHRLMGLVDLAYPRNGCSDIQPTYGAHFILIERGNCSHVTKVKNAEKAGYQMAIIGNYNDDPIESDITMADDGYGYQVTIPSIFIKKKHFTILSEKAKDYQIEDSNDEKIMLLLKFDVVQTDKISVIFGLNVQDGESFRIIDEYAPYYNKLEDQNINYTLVYFMMSFNSTILEINQRDSDCICQNRYCVFDPDGSGIATGRDVVQEILRQTCIFQKYPKKWFSYMDQFNFKCSKPQAYSVCSQQIMEIQGIPKKEIQNCFDESFVDQNTSLPTKNYTNAINILLENQMHIYQVAGMNVFPSVLVNAMSYKGQFSGKGIFGEICNSFLTPPPECSSEIEGYKPPVLEQSIILYVLIITTFVVLFSILVFCLFKKLIKRDGERVTQPQVNEMVSQYIKFYEGKDKQKEGSI</sequence>
<evidence type="ECO:0000259" key="15">
    <source>
        <dbReference type="Pfam" id="PF25011"/>
    </source>
</evidence>
<keyword evidence="17" id="KW-1185">Reference proteome</keyword>
<dbReference type="InterPro" id="IPR003137">
    <property type="entry name" value="PA_domain"/>
</dbReference>
<dbReference type="Proteomes" id="UP000688137">
    <property type="component" value="Unassembled WGS sequence"/>
</dbReference>
<dbReference type="PANTHER" id="PTHR22702">
    <property type="entry name" value="PROTEASE-ASSOCIATED DOMAIN-CONTAINING PROTEIN"/>
    <property type="match status" value="1"/>
</dbReference>
<evidence type="ECO:0000256" key="9">
    <source>
        <dbReference type="ARBA" id="ARBA00023136"/>
    </source>
</evidence>
<comment type="subcellular location">
    <subcellularLocation>
        <location evidence="11">Endomembrane system</location>
        <topology evidence="11">Single-pass membrane protein</topology>
    </subcellularLocation>
    <subcellularLocation>
        <location evidence="1">Membrane</location>
        <topology evidence="1">Single-pass type I membrane protein</topology>
    </subcellularLocation>
</comment>
<gene>
    <name evidence="16" type="ORF">PPRIM_AZ9-3.1.T1300081</name>
</gene>
<reference evidence="16" key="1">
    <citation type="submission" date="2021-01" db="EMBL/GenBank/DDBJ databases">
        <authorList>
            <consortium name="Genoscope - CEA"/>
            <person name="William W."/>
        </authorList>
    </citation>
    <scope>NUCLEOTIDE SEQUENCE</scope>
</reference>
<dbReference type="AlphaFoldDB" id="A0A8S1PUR9"/>
<name>A0A8S1PUR9_PARPR</name>
<feature type="domain" description="Vacuolar sorting receptor thioredoxin-like" evidence="15">
    <location>
        <begin position="183"/>
        <end position="366"/>
    </location>
</feature>
<feature type="signal peptide" evidence="13">
    <location>
        <begin position="1"/>
        <end position="16"/>
    </location>
</feature>
<dbReference type="Pfam" id="PF25011">
    <property type="entry name" value="VSR_TRX"/>
    <property type="match status" value="1"/>
</dbReference>
<organism evidence="16 17">
    <name type="scientific">Paramecium primaurelia</name>
    <dbReference type="NCBI Taxonomy" id="5886"/>
    <lineage>
        <taxon>Eukaryota</taxon>
        <taxon>Sar</taxon>
        <taxon>Alveolata</taxon>
        <taxon>Ciliophora</taxon>
        <taxon>Intramacronucleata</taxon>
        <taxon>Oligohymenophorea</taxon>
        <taxon>Peniculida</taxon>
        <taxon>Parameciidae</taxon>
        <taxon>Paramecium</taxon>
    </lineage>
</organism>
<dbReference type="FunFam" id="3.50.30.30:FF:000050">
    <property type="entry name" value="Uncharacterized protein"/>
    <property type="match status" value="1"/>
</dbReference>
<dbReference type="GO" id="GO:0005737">
    <property type="term" value="C:cytoplasm"/>
    <property type="evidence" value="ECO:0007669"/>
    <property type="project" value="UniProtKB-ARBA"/>
</dbReference>
<evidence type="ECO:0000256" key="3">
    <source>
        <dbReference type="ARBA" id="ARBA00022723"/>
    </source>
</evidence>
<evidence type="ECO:0000313" key="16">
    <source>
        <dbReference type="EMBL" id="CAD8106358.1"/>
    </source>
</evidence>
<keyword evidence="6" id="KW-0863">Zinc-finger</keyword>
<evidence type="ECO:0000256" key="2">
    <source>
        <dbReference type="ARBA" id="ARBA00022692"/>
    </source>
</evidence>
<dbReference type="InterPro" id="IPR044744">
    <property type="entry name" value="ZNRF4/RNF13/RNF167_PA"/>
</dbReference>
<keyword evidence="9 12" id="KW-0472">Membrane</keyword>
<evidence type="ECO:0008006" key="18">
    <source>
        <dbReference type="Google" id="ProtNLM"/>
    </source>
</evidence>
<dbReference type="OMA" id="CIITVIQ"/>
<evidence type="ECO:0000256" key="7">
    <source>
        <dbReference type="ARBA" id="ARBA00022833"/>
    </source>
</evidence>
<feature type="domain" description="PA" evidence="14">
    <location>
        <begin position="56"/>
        <end position="133"/>
    </location>
</feature>
<evidence type="ECO:0000313" key="17">
    <source>
        <dbReference type="Proteomes" id="UP000688137"/>
    </source>
</evidence>
<evidence type="ECO:0000256" key="10">
    <source>
        <dbReference type="ARBA" id="ARBA00023180"/>
    </source>
</evidence>
<keyword evidence="10" id="KW-0325">Glycoprotein</keyword>
<dbReference type="GO" id="GO:0016020">
    <property type="term" value="C:membrane"/>
    <property type="evidence" value="ECO:0007669"/>
    <property type="project" value="UniProtKB-SubCell"/>
</dbReference>
<dbReference type="GO" id="GO:0008270">
    <property type="term" value="F:zinc ion binding"/>
    <property type="evidence" value="ECO:0007669"/>
    <property type="project" value="UniProtKB-KW"/>
</dbReference>
<dbReference type="EMBL" id="CAJJDM010000133">
    <property type="protein sequence ID" value="CAD8106358.1"/>
    <property type="molecule type" value="Genomic_DNA"/>
</dbReference>
<evidence type="ECO:0000259" key="14">
    <source>
        <dbReference type="Pfam" id="PF02225"/>
    </source>
</evidence>
<dbReference type="PANTHER" id="PTHR22702:SF1">
    <property type="entry name" value="PROTEASE-ASSOCIATED DOMAIN-CONTAINING PROTEIN 1"/>
    <property type="match status" value="1"/>
</dbReference>
<dbReference type="InterPro" id="IPR056858">
    <property type="entry name" value="VSR_TRX"/>
</dbReference>
<evidence type="ECO:0000256" key="13">
    <source>
        <dbReference type="SAM" id="SignalP"/>
    </source>
</evidence>
<keyword evidence="7" id="KW-0862">Zinc</keyword>
<keyword evidence="4 13" id="KW-0732">Signal</keyword>
<dbReference type="GO" id="GO:0012505">
    <property type="term" value="C:endomembrane system"/>
    <property type="evidence" value="ECO:0007669"/>
    <property type="project" value="UniProtKB-SubCell"/>
</dbReference>
<keyword evidence="2 12" id="KW-0812">Transmembrane</keyword>
<evidence type="ECO:0000256" key="12">
    <source>
        <dbReference type="SAM" id="Phobius"/>
    </source>
</evidence>
<evidence type="ECO:0000256" key="4">
    <source>
        <dbReference type="ARBA" id="ARBA00022729"/>
    </source>
</evidence>
<evidence type="ECO:0000256" key="5">
    <source>
        <dbReference type="ARBA" id="ARBA00022737"/>
    </source>
</evidence>
<keyword evidence="5" id="KW-0677">Repeat</keyword>
<feature type="transmembrane region" description="Helical" evidence="12">
    <location>
        <begin position="392"/>
        <end position="414"/>
    </location>
</feature>
<evidence type="ECO:0000256" key="6">
    <source>
        <dbReference type="ARBA" id="ARBA00022771"/>
    </source>
</evidence>
<comment type="caution">
    <text evidence="16">The sequence shown here is derived from an EMBL/GenBank/DDBJ whole genome shotgun (WGS) entry which is preliminary data.</text>
</comment>
<proteinExistence type="predicted"/>
<accession>A0A8S1PUR9</accession>
<evidence type="ECO:0000256" key="8">
    <source>
        <dbReference type="ARBA" id="ARBA00022989"/>
    </source>
</evidence>
<protein>
    <recommendedName>
        <fullName evidence="18">PA domain-containing protein</fullName>
    </recommendedName>
</protein>
<dbReference type="CDD" id="cd02123">
    <property type="entry name" value="PA_C_RZF_like"/>
    <property type="match status" value="1"/>
</dbReference>
<evidence type="ECO:0000256" key="11">
    <source>
        <dbReference type="ARBA" id="ARBA00037847"/>
    </source>
</evidence>